<evidence type="ECO:0000313" key="2">
    <source>
        <dbReference type="Proteomes" id="UP001141434"/>
    </source>
</evidence>
<reference evidence="1" key="1">
    <citation type="submission" date="2022-11" db="EMBL/GenBank/DDBJ databases">
        <authorList>
            <person name="Petersen C."/>
        </authorList>
    </citation>
    <scope>NUCLEOTIDE SEQUENCE</scope>
    <source>
        <strain evidence="1">IBT 34128</strain>
    </source>
</reference>
<accession>A0A9W9K4G2</accession>
<dbReference type="OrthoDB" id="2333384at2759"/>
<dbReference type="GeneID" id="81396338"/>
<dbReference type="EMBL" id="JAPMSZ010000009">
    <property type="protein sequence ID" value="KAJ5091772.1"/>
    <property type="molecule type" value="Genomic_DNA"/>
</dbReference>
<dbReference type="RefSeq" id="XP_056509969.1">
    <property type="nucleotide sequence ID" value="XM_056657169.1"/>
</dbReference>
<reference evidence="1" key="2">
    <citation type="journal article" date="2023" name="IMA Fungus">
        <title>Comparative genomic study of the Penicillium genus elucidates a diverse pangenome and 15 lateral gene transfer events.</title>
        <authorList>
            <person name="Petersen C."/>
            <person name="Sorensen T."/>
            <person name="Nielsen M.R."/>
            <person name="Sondergaard T.E."/>
            <person name="Sorensen J.L."/>
            <person name="Fitzpatrick D.A."/>
            <person name="Frisvad J.C."/>
            <person name="Nielsen K.L."/>
        </authorList>
    </citation>
    <scope>NUCLEOTIDE SEQUENCE</scope>
    <source>
        <strain evidence="1">IBT 34128</strain>
    </source>
</reference>
<dbReference type="AlphaFoldDB" id="A0A9W9K4G2"/>
<keyword evidence="2" id="KW-1185">Reference proteome</keyword>
<name>A0A9W9K4G2_9EURO</name>
<dbReference type="Proteomes" id="UP001141434">
    <property type="component" value="Unassembled WGS sequence"/>
</dbReference>
<evidence type="ECO:0000313" key="1">
    <source>
        <dbReference type="EMBL" id="KAJ5091772.1"/>
    </source>
</evidence>
<organism evidence="1 2">
    <name type="scientific">Penicillium alfredii</name>
    <dbReference type="NCBI Taxonomy" id="1506179"/>
    <lineage>
        <taxon>Eukaryota</taxon>
        <taxon>Fungi</taxon>
        <taxon>Dikarya</taxon>
        <taxon>Ascomycota</taxon>
        <taxon>Pezizomycotina</taxon>
        <taxon>Eurotiomycetes</taxon>
        <taxon>Eurotiomycetidae</taxon>
        <taxon>Eurotiales</taxon>
        <taxon>Aspergillaceae</taxon>
        <taxon>Penicillium</taxon>
    </lineage>
</organism>
<evidence type="ECO:0008006" key="3">
    <source>
        <dbReference type="Google" id="ProtNLM"/>
    </source>
</evidence>
<comment type="caution">
    <text evidence="1">The sequence shown here is derived from an EMBL/GenBank/DDBJ whole genome shotgun (WGS) entry which is preliminary data.</text>
</comment>
<proteinExistence type="predicted"/>
<sequence length="432" mass="47538">MPPTSLESSPKLKIVLETSNHFTPGDIIRGHVLRQSPIVDPNASVSLRLCARTRSYTAVGGMGRQEFASTFKLLDSLREVLEIHQGPIHIPPNSTDNNHGRWPFAITLPKHPDLASLKKDNEDEKTFLPFEEIASQDLPPSLSVKTGRTSPYTEAFVEYYLEATMRCTGSQKHTLGSRRNHRELQAILPLQISPNLPSISSTNCSTQHRSEPKQRLVSQRLVLGVDSRLGIGQHLRKMIKSSQVPEYSFSLQLDFATLLQIGNPNPIPLQLRANTIWADTSDILQPILPTILVKQFNLTLLSNALCTSKRFKNMRVSGLEGFSVKSTSILADYTSTLGPKPVSYANGTSPKAQSNIPLMVPQDDPTPLDLGIALGIRSPKSSAETNAYPTFTTCNIQATHAIEWNITLSIAGETMKYQGQQPVTVMGPSNKA</sequence>
<gene>
    <name evidence="1" type="ORF">NUU61_006642</name>
</gene>
<protein>
    <recommendedName>
        <fullName evidence="3">Arrestin-like N-terminal domain-containing protein</fullName>
    </recommendedName>
</protein>